<comment type="caution">
    <text evidence="2">The sequence shown here is derived from an EMBL/GenBank/DDBJ whole genome shotgun (WGS) entry which is preliminary data.</text>
</comment>
<proteinExistence type="predicted"/>
<reference evidence="2" key="1">
    <citation type="journal article" date="2021" name="G3 (Bethesda)">
        <title>Genome and transcriptome analysis of the beet armyworm Spodoptera exigua reveals targets for pest control. .</title>
        <authorList>
            <person name="Simon S."/>
            <person name="Breeschoten T."/>
            <person name="Jansen H.J."/>
            <person name="Dirks R.P."/>
            <person name="Schranz M.E."/>
            <person name="Ros V.I.D."/>
        </authorList>
    </citation>
    <scope>NUCLEOTIDE SEQUENCE</scope>
    <source>
        <strain evidence="2">TB_SE_WUR_2020</strain>
    </source>
</reference>
<dbReference type="Proteomes" id="UP000814243">
    <property type="component" value="Unassembled WGS sequence"/>
</dbReference>
<accession>A0A922MX75</accession>
<gene>
    <name evidence="2" type="ORF">HF086_009828</name>
</gene>
<sequence>MRNEIIAVFDSPRVTPTQLFLNVSEFDFGGTEPNSLRNLSFLNKILLSKNATFLEPHLQGIRRRDSRSSDSDHDERSTEDDERSLLRSSPRTRLPPPPPPPPDDDPPPLKPREFFERLQTQAMREAQERKHRSRDLPIKDSNQLFRPVDADGSLGDSLSQVTNLFCFSFLQTSETLNHEPNKFIRM</sequence>
<evidence type="ECO:0000256" key="1">
    <source>
        <dbReference type="SAM" id="MobiDB-lite"/>
    </source>
</evidence>
<organism evidence="2 3">
    <name type="scientific">Spodoptera exigua</name>
    <name type="common">Beet armyworm</name>
    <name type="synonym">Noctua fulgens</name>
    <dbReference type="NCBI Taxonomy" id="7107"/>
    <lineage>
        <taxon>Eukaryota</taxon>
        <taxon>Metazoa</taxon>
        <taxon>Ecdysozoa</taxon>
        <taxon>Arthropoda</taxon>
        <taxon>Hexapoda</taxon>
        <taxon>Insecta</taxon>
        <taxon>Pterygota</taxon>
        <taxon>Neoptera</taxon>
        <taxon>Endopterygota</taxon>
        <taxon>Lepidoptera</taxon>
        <taxon>Glossata</taxon>
        <taxon>Ditrysia</taxon>
        <taxon>Noctuoidea</taxon>
        <taxon>Noctuidae</taxon>
        <taxon>Amphipyrinae</taxon>
        <taxon>Spodoptera</taxon>
    </lineage>
</organism>
<feature type="compositionally biased region" description="Basic and acidic residues" evidence="1">
    <location>
        <begin position="62"/>
        <end position="76"/>
    </location>
</feature>
<evidence type="ECO:0000313" key="3">
    <source>
        <dbReference type="Proteomes" id="UP000814243"/>
    </source>
</evidence>
<dbReference type="EMBL" id="JACEFF010000084">
    <property type="protein sequence ID" value="KAH9644444.1"/>
    <property type="molecule type" value="Genomic_DNA"/>
</dbReference>
<name>A0A922MX75_SPOEX</name>
<protein>
    <submittedName>
        <fullName evidence="2">Uncharacterized protein</fullName>
    </submittedName>
</protein>
<dbReference type="AlphaFoldDB" id="A0A922MX75"/>
<feature type="region of interest" description="Disordered" evidence="1">
    <location>
        <begin position="61"/>
        <end position="111"/>
    </location>
</feature>
<evidence type="ECO:0000313" key="2">
    <source>
        <dbReference type="EMBL" id="KAH9644444.1"/>
    </source>
</evidence>